<dbReference type="PROSITE" id="PS51464">
    <property type="entry name" value="SIS"/>
    <property type="match status" value="1"/>
</dbReference>
<dbReference type="PANTHER" id="PTHR30390">
    <property type="entry name" value="SEDOHEPTULOSE 7-PHOSPHATE ISOMERASE / DNAA INITIATOR-ASSOCIATING FACTOR FOR REPLICATION INITIATION"/>
    <property type="match status" value="1"/>
</dbReference>
<dbReference type="GO" id="GO:1901135">
    <property type="term" value="P:carbohydrate derivative metabolic process"/>
    <property type="evidence" value="ECO:0007669"/>
    <property type="project" value="InterPro"/>
</dbReference>
<dbReference type="SUPFAM" id="SSF53697">
    <property type="entry name" value="SIS domain"/>
    <property type="match status" value="1"/>
</dbReference>
<dbReference type="GO" id="GO:0097367">
    <property type="term" value="F:carbohydrate derivative binding"/>
    <property type="evidence" value="ECO:0007669"/>
    <property type="project" value="InterPro"/>
</dbReference>
<gene>
    <name evidence="2" type="ORF">PUP29_12215</name>
</gene>
<sequence length="220" mass="24435">MSRKGSIRNILDQLLQRYPVLRENEQELLAAYEILINCFESDGRLFVCGNGGSAADALHIAGELMKRFILPRKTDEAFRKEFARLYPKEAQRYGEFLEGALPVYALVENASLSTAFANDVSPELTFAQQVYGYGRKNDVLLGISTSGNAKNVTLAAEVAKAKGMKVISLTGKTGGSLKEIGDTAVCVPEKETYLIQELHLPVYHALCRMIEAHFWEKDDI</sequence>
<dbReference type="RefSeq" id="WP_353423466.1">
    <property type="nucleotide sequence ID" value="NZ_CP117826.1"/>
</dbReference>
<evidence type="ECO:0000313" key="2">
    <source>
        <dbReference type="EMBL" id="XCC62275.1"/>
    </source>
</evidence>
<dbReference type="InterPro" id="IPR035461">
    <property type="entry name" value="GmhA/DiaA"/>
</dbReference>
<protein>
    <submittedName>
        <fullName evidence="2">SIS domain-containing protein</fullName>
    </submittedName>
</protein>
<evidence type="ECO:0000259" key="1">
    <source>
        <dbReference type="PROSITE" id="PS51464"/>
    </source>
</evidence>
<dbReference type="EMBL" id="CP117826">
    <property type="protein sequence ID" value="XCC62275.1"/>
    <property type="molecule type" value="Genomic_DNA"/>
</dbReference>
<proteinExistence type="predicted"/>
<dbReference type="Pfam" id="PF13580">
    <property type="entry name" value="SIS_2"/>
    <property type="match status" value="1"/>
</dbReference>
<dbReference type="Gene3D" id="3.40.50.10490">
    <property type="entry name" value="Glucose-6-phosphate isomerase like protein, domain 1"/>
    <property type="match status" value="1"/>
</dbReference>
<dbReference type="AlphaFoldDB" id="A0AAU8A7Z3"/>
<dbReference type="InterPro" id="IPR001347">
    <property type="entry name" value="SIS_dom"/>
</dbReference>
<dbReference type="InterPro" id="IPR050099">
    <property type="entry name" value="SIS_GmhA/DiaA_subfam"/>
</dbReference>
<feature type="domain" description="SIS" evidence="1">
    <location>
        <begin position="35"/>
        <end position="216"/>
    </location>
</feature>
<dbReference type="Pfam" id="PF01380">
    <property type="entry name" value="SIS"/>
    <property type="match status" value="1"/>
</dbReference>
<dbReference type="InterPro" id="IPR046348">
    <property type="entry name" value="SIS_dom_sf"/>
</dbReference>
<organism evidence="2">
    <name type="scientific">Christensenella massiliensis</name>
    <dbReference type="NCBI Taxonomy" id="1805714"/>
    <lineage>
        <taxon>Bacteria</taxon>
        <taxon>Bacillati</taxon>
        <taxon>Bacillota</taxon>
        <taxon>Clostridia</taxon>
        <taxon>Christensenellales</taxon>
        <taxon>Christensenellaceae</taxon>
        <taxon>Christensenella</taxon>
    </lineage>
</organism>
<name>A0AAU8A7Z3_9FIRM</name>
<reference evidence="2" key="1">
    <citation type="submission" date="2023-02" db="EMBL/GenBank/DDBJ databases">
        <title>Gut commensal Christensenella minuta modulates host metabolism via a new class of secondary bile acids.</title>
        <authorList>
            <person name="Liu C."/>
        </authorList>
    </citation>
    <scope>NUCLEOTIDE SEQUENCE</scope>
    <source>
        <strain evidence="2">CA70</strain>
    </source>
</reference>
<accession>A0AAU8A7Z3</accession>
<dbReference type="CDD" id="cd05006">
    <property type="entry name" value="SIS_GmhA"/>
    <property type="match status" value="1"/>
</dbReference>